<feature type="compositionally biased region" description="Low complexity" evidence="1">
    <location>
        <begin position="70"/>
        <end position="80"/>
    </location>
</feature>
<keyword evidence="3" id="KW-1185">Reference proteome</keyword>
<organism evidence="2 3">
    <name type="scientific">Parafrankia colletiae</name>
    <dbReference type="NCBI Taxonomy" id="573497"/>
    <lineage>
        <taxon>Bacteria</taxon>
        <taxon>Bacillati</taxon>
        <taxon>Actinomycetota</taxon>
        <taxon>Actinomycetes</taxon>
        <taxon>Frankiales</taxon>
        <taxon>Frankiaceae</taxon>
        <taxon>Parafrankia</taxon>
    </lineage>
</organism>
<gene>
    <name evidence="2" type="ORF">CC117_31385</name>
</gene>
<feature type="compositionally biased region" description="Low complexity" evidence="1">
    <location>
        <begin position="93"/>
        <end position="109"/>
    </location>
</feature>
<reference evidence="3" key="1">
    <citation type="submission" date="2016-07" db="EMBL/GenBank/DDBJ databases">
        <title>Sequence Frankia sp. strain CcI1.17.</title>
        <authorList>
            <person name="Ghodhbane-Gtari F."/>
            <person name="Swanson E."/>
            <person name="Gueddou A."/>
            <person name="Morris K."/>
            <person name="Hezbri K."/>
            <person name="Ktari A."/>
            <person name="Nouioui I."/>
            <person name="Abebe-Akele F."/>
            <person name="Simpson S."/>
            <person name="Thomas K."/>
            <person name="Gtari M."/>
            <person name="Tisa L.S."/>
            <person name="Hurst S."/>
        </authorList>
    </citation>
    <scope>NUCLEOTIDE SEQUENCE [LARGE SCALE GENOMIC DNA]</scope>
    <source>
        <strain evidence="3">Cc1.17</strain>
    </source>
</reference>
<accession>A0A1S1Q1A2</accession>
<feature type="compositionally biased region" description="Pro residues" evidence="1">
    <location>
        <begin position="81"/>
        <end position="92"/>
    </location>
</feature>
<sequence>MRAVHATGEPGDTRPAQTPTEGAASPAAVASLLLGALAELLTGLDTQQVSDLLKGRARLAVVPVTPVEPAAPVRPEHAPAPADPVRPVPAPPTDTARAQPPAASAGGRATRARRRSRAAEPDPGRSRPELPSGPALEELRRSLRAAPSRGAAEQILDDLGPFTVVALRELAAGLGVTGVGSRDPRPAVRRKIVDGTVGQRLRTEAIFGGGF</sequence>
<evidence type="ECO:0000313" key="3">
    <source>
        <dbReference type="Proteomes" id="UP000179627"/>
    </source>
</evidence>
<name>A0A1S1Q1A2_9ACTN</name>
<feature type="region of interest" description="Disordered" evidence="1">
    <location>
        <begin position="1"/>
        <end position="24"/>
    </location>
</feature>
<feature type="region of interest" description="Disordered" evidence="1">
    <location>
        <begin position="70"/>
        <end position="136"/>
    </location>
</feature>
<feature type="compositionally biased region" description="Basic and acidic residues" evidence="1">
    <location>
        <begin position="117"/>
        <end position="128"/>
    </location>
</feature>
<dbReference type="AlphaFoldDB" id="A0A1S1Q1A2"/>
<proteinExistence type="predicted"/>
<evidence type="ECO:0000256" key="1">
    <source>
        <dbReference type="SAM" id="MobiDB-lite"/>
    </source>
</evidence>
<evidence type="ECO:0000313" key="2">
    <source>
        <dbReference type="EMBL" id="OHV27347.1"/>
    </source>
</evidence>
<comment type="caution">
    <text evidence="2">The sequence shown here is derived from an EMBL/GenBank/DDBJ whole genome shotgun (WGS) entry which is preliminary data.</text>
</comment>
<dbReference type="Proteomes" id="UP000179627">
    <property type="component" value="Unassembled WGS sequence"/>
</dbReference>
<dbReference type="EMBL" id="MBLM01000191">
    <property type="protein sequence ID" value="OHV27347.1"/>
    <property type="molecule type" value="Genomic_DNA"/>
</dbReference>
<protein>
    <submittedName>
        <fullName evidence="2">Uncharacterized protein</fullName>
    </submittedName>
</protein>